<proteinExistence type="predicted"/>
<protein>
    <submittedName>
        <fullName evidence="1">Uncharacterized protein</fullName>
    </submittedName>
</protein>
<evidence type="ECO:0000313" key="1">
    <source>
        <dbReference type="EMBL" id="CAI6352745.1"/>
    </source>
</evidence>
<keyword evidence="2" id="KW-1185">Reference proteome</keyword>
<comment type="caution">
    <text evidence="1">The sequence shown here is derived from an EMBL/GenBank/DDBJ whole genome shotgun (WGS) entry which is preliminary data.</text>
</comment>
<reference evidence="1 2" key="1">
    <citation type="submission" date="2023-01" db="EMBL/GenBank/DDBJ databases">
        <authorList>
            <person name="Whitehead M."/>
        </authorList>
    </citation>
    <scope>NUCLEOTIDE SEQUENCE [LARGE SCALE GENOMIC DNA]</scope>
</reference>
<organism evidence="1 2">
    <name type="scientific">Macrosiphum euphorbiae</name>
    <name type="common">potato aphid</name>
    <dbReference type="NCBI Taxonomy" id="13131"/>
    <lineage>
        <taxon>Eukaryota</taxon>
        <taxon>Metazoa</taxon>
        <taxon>Ecdysozoa</taxon>
        <taxon>Arthropoda</taxon>
        <taxon>Hexapoda</taxon>
        <taxon>Insecta</taxon>
        <taxon>Pterygota</taxon>
        <taxon>Neoptera</taxon>
        <taxon>Paraneoptera</taxon>
        <taxon>Hemiptera</taxon>
        <taxon>Sternorrhyncha</taxon>
        <taxon>Aphidomorpha</taxon>
        <taxon>Aphidoidea</taxon>
        <taxon>Aphididae</taxon>
        <taxon>Macrosiphini</taxon>
        <taxon>Macrosiphum</taxon>
    </lineage>
</organism>
<dbReference type="EMBL" id="CARXXK010000002">
    <property type="protein sequence ID" value="CAI6352745.1"/>
    <property type="molecule type" value="Genomic_DNA"/>
</dbReference>
<accession>A0AAV0WA67</accession>
<dbReference type="Proteomes" id="UP001160148">
    <property type="component" value="Unassembled WGS sequence"/>
</dbReference>
<dbReference type="AlphaFoldDB" id="A0AAV0WA67"/>
<evidence type="ECO:0000313" key="2">
    <source>
        <dbReference type="Proteomes" id="UP001160148"/>
    </source>
</evidence>
<name>A0AAV0WA67_9HEMI</name>
<sequence>MEKPMSIYDIPLIVKQALPMAATMSNIQSGFRVSGIWTYNPDIFTDEAFLPSYITDRPQETNNLITATHDEVNQYNISELPMQSPSTSQSDHNLTSYQPKEVNNVSVTVTEVVSTIGNKPTVQSPSTSKLDDTSQTCNNFISPDQIRAFPKAGARKTNGKGQRIKRKSTILTDTPEKDKIQNEHNAREDKKNKVKPVKVCKKLKFDKQVCGVDSDDETFCLL</sequence>
<gene>
    <name evidence="1" type="ORF">MEUPH1_LOCUS8948</name>
</gene>